<evidence type="ECO:0000256" key="1">
    <source>
        <dbReference type="SAM" id="SignalP"/>
    </source>
</evidence>
<dbReference type="Pfam" id="PF01185">
    <property type="entry name" value="Hydrophobin"/>
    <property type="match status" value="1"/>
</dbReference>
<keyword evidence="3" id="KW-1185">Reference proteome</keyword>
<accession>A0ABV3JTD2</accession>
<dbReference type="EMBL" id="JBFAUK010000003">
    <property type="protein sequence ID" value="MEV5506158.1"/>
    <property type="molecule type" value="Genomic_DNA"/>
</dbReference>
<comment type="caution">
    <text evidence="2">The sequence shown here is derived from an EMBL/GenBank/DDBJ whole genome shotgun (WGS) entry which is preliminary data.</text>
</comment>
<feature type="chain" id="PRO_5046869009" evidence="1">
    <location>
        <begin position="36"/>
        <end position="113"/>
    </location>
</feature>
<dbReference type="RefSeq" id="WP_109283313.1">
    <property type="nucleotide sequence ID" value="NZ_JBFAUK010000003.1"/>
</dbReference>
<name>A0ABV3JTD2_STRON</name>
<dbReference type="Proteomes" id="UP001552594">
    <property type="component" value="Unassembled WGS sequence"/>
</dbReference>
<organism evidence="2 3">
    <name type="scientific">Streptomyces orinoci</name>
    <name type="common">Streptoverticillium orinoci</name>
    <dbReference type="NCBI Taxonomy" id="67339"/>
    <lineage>
        <taxon>Bacteria</taxon>
        <taxon>Bacillati</taxon>
        <taxon>Actinomycetota</taxon>
        <taxon>Actinomycetes</taxon>
        <taxon>Kitasatosporales</taxon>
        <taxon>Streptomycetaceae</taxon>
        <taxon>Streptomyces</taxon>
    </lineage>
</organism>
<dbReference type="CDD" id="cd23507">
    <property type="entry name" value="hydrophobin_I"/>
    <property type="match status" value="1"/>
</dbReference>
<proteinExistence type="predicted"/>
<keyword evidence="1" id="KW-0732">Signal</keyword>
<evidence type="ECO:0000313" key="2">
    <source>
        <dbReference type="EMBL" id="MEV5506158.1"/>
    </source>
</evidence>
<protein>
    <submittedName>
        <fullName evidence="2">Hydrophobin family protein</fullName>
    </submittedName>
</protein>
<reference evidence="2 3" key="1">
    <citation type="submission" date="2024-06" db="EMBL/GenBank/DDBJ databases">
        <title>The Natural Products Discovery Center: Release of the First 8490 Sequenced Strains for Exploring Actinobacteria Biosynthetic Diversity.</title>
        <authorList>
            <person name="Kalkreuter E."/>
            <person name="Kautsar S.A."/>
            <person name="Yang D."/>
            <person name="Bader C.D."/>
            <person name="Teijaro C.N."/>
            <person name="Fluegel L."/>
            <person name="Davis C.M."/>
            <person name="Simpson J.R."/>
            <person name="Lauterbach L."/>
            <person name="Steele A.D."/>
            <person name="Gui C."/>
            <person name="Meng S."/>
            <person name="Li G."/>
            <person name="Viehrig K."/>
            <person name="Ye F."/>
            <person name="Su P."/>
            <person name="Kiefer A.F."/>
            <person name="Nichols A."/>
            <person name="Cepeda A.J."/>
            <person name="Yan W."/>
            <person name="Fan B."/>
            <person name="Jiang Y."/>
            <person name="Adhikari A."/>
            <person name="Zheng C.-J."/>
            <person name="Schuster L."/>
            <person name="Cowan T.M."/>
            <person name="Smanski M.J."/>
            <person name="Chevrette M.G."/>
            <person name="De Carvalho L.P.S."/>
            <person name="Shen B."/>
        </authorList>
    </citation>
    <scope>NUCLEOTIDE SEQUENCE [LARGE SCALE GENOMIC DNA]</scope>
    <source>
        <strain evidence="2 3">NPDC052347</strain>
    </source>
</reference>
<sequence>MARNLRARVCTVASALVLAASATITTITTATPASAADQLLCCDQAVNANNSTAQNVARLVGADLSRTTGTVGVQCHSLDPVGPARNCGGEPLVCAHNNLGILATGCRPFNVNR</sequence>
<dbReference type="SMART" id="SM00075">
    <property type="entry name" value="HYDRO"/>
    <property type="match status" value="1"/>
</dbReference>
<gene>
    <name evidence="2" type="ORF">AB0L16_06725</name>
</gene>
<evidence type="ECO:0000313" key="3">
    <source>
        <dbReference type="Proteomes" id="UP001552594"/>
    </source>
</evidence>
<dbReference type="InterPro" id="IPR001338">
    <property type="entry name" value="Class_I_Hydrophobin"/>
</dbReference>
<feature type="signal peptide" evidence="1">
    <location>
        <begin position="1"/>
        <end position="35"/>
    </location>
</feature>